<evidence type="ECO:0000313" key="10">
    <source>
        <dbReference type="Proteomes" id="UP001596266"/>
    </source>
</evidence>
<keyword evidence="5" id="KW-0804">Transcription</keyword>
<proteinExistence type="inferred from homology"/>
<dbReference type="Pfam" id="PF04542">
    <property type="entry name" value="Sigma70_r2"/>
    <property type="match status" value="1"/>
</dbReference>
<reference evidence="10" key="1">
    <citation type="journal article" date="2019" name="Int. J. Syst. Evol. Microbiol.">
        <title>The Global Catalogue of Microorganisms (GCM) 10K type strain sequencing project: providing services to taxonomists for standard genome sequencing and annotation.</title>
        <authorList>
            <consortium name="The Broad Institute Genomics Platform"/>
            <consortium name="The Broad Institute Genome Sequencing Center for Infectious Disease"/>
            <person name="Wu L."/>
            <person name="Ma J."/>
        </authorList>
    </citation>
    <scope>NUCLEOTIDE SEQUENCE [LARGE SCALE GENOMIC DNA]</scope>
    <source>
        <strain evidence="10">CGMCC 1.15277</strain>
    </source>
</reference>
<evidence type="ECO:0000259" key="8">
    <source>
        <dbReference type="Pfam" id="PF08281"/>
    </source>
</evidence>
<keyword evidence="2" id="KW-0805">Transcription regulation</keyword>
<evidence type="ECO:0000256" key="4">
    <source>
        <dbReference type="ARBA" id="ARBA00023125"/>
    </source>
</evidence>
<dbReference type="PANTHER" id="PTHR43133">
    <property type="entry name" value="RNA POLYMERASE ECF-TYPE SIGMA FACTO"/>
    <property type="match status" value="1"/>
</dbReference>
<feature type="domain" description="RNA polymerase sigma factor 70 region 4 type 2" evidence="8">
    <location>
        <begin position="140"/>
        <end position="192"/>
    </location>
</feature>
<dbReference type="NCBIfam" id="TIGR02937">
    <property type="entry name" value="sigma70-ECF"/>
    <property type="match status" value="1"/>
</dbReference>
<dbReference type="Pfam" id="PF08281">
    <property type="entry name" value="Sigma70_r4_2"/>
    <property type="match status" value="1"/>
</dbReference>
<evidence type="ECO:0000256" key="1">
    <source>
        <dbReference type="ARBA" id="ARBA00010641"/>
    </source>
</evidence>
<dbReference type="InterPro" id="IPR014284">
    <property type="entry name" value="RNA_pol_sigma-70_dom"/>
</dbReference>
<dbReference type="SUPFAM" id="SSF88946">
    <property type="entry name" value="Sigma2 domain of RNA polymerase sigma factors"/>
    <property type="match status" value="1"/>
</dbReference>
<feature type="domain" description="RNA polymerase sigma-70 region 2" evidence="7">
    <location>
        <begin position="41"/>
        <end position="107"/>
    </location>
</feature>
<feature type="region of interest" description="Disordered" evidence="6">
    <location>
        <begin position="199"/>
        <end position="228"/>
    </location>
</feature>
<dbReference type="EMBL" id="JBHSUA010000025">
    <property type="protein sequence ID" value="MFC6397978.1"/>
    <property type="molecule type" value="Genomic_DNA"/>
</dbReference>
<comment type="caution">
    <text evidence="9">The sequence shown here is derived from an EMBL/GenBank/DDBJ whole genome shotgun (WGS) entry which is preliminary data.</text>
</comment>
<dbReference type="PANTHER" id="PTHR43133:SF50">
    <property type="entry name" value="ECF RNA POLYMERASE SIGMA FACTOR SIGM"/>
    <property type="match status" value="1"/>
</dbReference>
<evidence type="ECO:0000256" key="3">
    <source>
        <dbReference type="ARBA" id="ARBA00023082"/>
    </source>
</evidence>
<dbReference type="Gene3D" id="1.10.1740.10">
    <property type="match status" value="1"/>
</dbReference>
<keyword evidence="10" id="KW-1185">Reference proteome</keyword>
<dbReference type="InterPro" id="IPR039425">
    <property type="entry name" value="RNA_pol_sigma-70-like"/>
</dbReference>
<dbReference type="InterPro" id="IPR007627">
    <property type="entry name" value="RNA_pol_sigma70_r2"/>
</dbReference>
<evidence type="ECO:0000256" key="6">
    <source>
        <dbReference type="SAM" id="MobiDB-lite"/>
    </source>
</evidence>
<evidence type="ECO:0000256" key="5">
    <source>
        <dbReference type="ARBA" id="ARBA00023163"/>
    </source>
</evidence>
<comment type="similarity">
    <text evidence="1">Belongs to the sigma-70 factor family. ECF subfamily.</text>
</comment>
<dbReference type="NCBIfam" id="NF007225">
    <property type="entry name" value="PRK09643.1"/>
    <property type="match status" value="1"/>
</dbReference>
<evidence type="ECO:0000259" key="7">
    <source>
        <dbReference type="Pfam" id="PF04542"/>
    </source>
</evidence>
<evidence type="ECO:0000256" key="2">
    <source>
        <dbReference type="ARBA" id="ARBA00023015"/>
    </source>
</evidence>
<evidence type="ECO:0000313" key="9">
    <source>
        <dbReference type="EMBL" id="MFC6397978.1"/>
    </source>
</evidence>
<gene>
    <name evidence="9" type="primary">sigM</name>
    <name evidence="9" type="ORF">ACFP57_13435</name>
</gene>
<dbReference type="InterPro" id="IPR013325">
    <property type="entry name" value="RNA_pol_sigma_r2"/>
</dbReference>
<accession>A0ABW1X4I5</accession>
<keyword evidence="3" id="KW-0731">Sigma factor</keyword>
<name>A0ABW1X4I5_9ACTN</name>
<organism evidence="9 10">
    <name type="scientific">Luteococcus sanguinis</name>
    <dbReference type="NCBI Taxonomy" id="174038"/>
    <lineage>
        <taxon>Bacteria</taxon>
        <taxon>Bacillati</taxon>
        <taxon>Actinomycetota</taxon>
        <taxon>Actinomycetes</taxon>
        <taxon>Propionibacteriales</taxon>
        <taxon>Propionibacteriaceae</taxon>
        <taxon>Luteococcus</taxon>
    </lineage>
</organism>
<dbReference type="InterPro" id="IPR013324">
    <property type="entry name" value="RNA_pol_sigma_r3/r4-like"/>
</dbReference>
<dbReference type="SUPFAM" id="SSF88659">
    <property type="entry name" value="Sigma3 and sigma4 domains of RNA polymerase sigma factors"/>
    <property type="match status" value="1"/>
</dbReference>
<dbReference type="Proteomes" id="UP001596266">
    <property type="component" value="Unassembled WGS sequence"/>
</dbReference>
<dbReference type="CDD" id="cd06171">
    <property type="entry name" value="Sigma70_r4"/>
    <property type="match status" value="1"/>
</dbReference>
<keyword evidence="4" id="KW-0238">DNA-binding</keyword>
<feature type="compositionally biased region" description="Polar residues" evidence="6">
    <location>
        <begin position="219"/>
        <end position="228"/>
    </location>
</feature>
<dbReference type="RefSeq" id="WP_343886793.1">
    <property type="nucleotide sequence ID" value="NZ_BAAAKI010000024.1"/>
</dbReference>
<dbReference type="InterPro" id="IPR036388">
    <property type="entry name" value="WH-like_DNA-bd_sf"/>
</dbReference>
<dbReference type="Gene3D" id="1.10.10.10">
    <property type="entry name" value="Winged helix-like DNA-binding domain superfamily/Winged helix DNA-binding domain"/>
    <property type="match status" value="1"/>
</dbReference>
<dbReference type="InterPro" id="IPR013249">
    <property type="entry name" value="RNA_pol_sigma70_r4_t2"/>
</dbReference>
<protein>
    <submittedName>
        <fullName evidence="9">RNA polymerase sigma factor SigM</fullName>
    </submittedName>
</protein>
<sequence>MTQATAAGTGILDPDLADVEASDHDLLKAHLAGDPDAFAQLFTRHRNRLWGIALRTMRDPDEAADALQEAMISAFRRAGSFRGEAAVTTWLHRIVVNACLDRIRRNAVRRTEALPQNADLDLGLALGDGTEQIEQAETRDAVQVALGQISPDQRAAIVLVDMEGYSVEEAAVLLGCPTGTVKSRCSRGRARLVPLLQHLREPDGGRSTSNPLPGPACTASPQTEESSR</sequence>